<name>A0A6C0AIX9_9ZZZZ</name>
<evidence type="ECO:0000313" key="1">
    <source>
        <dbReference type="EMBL" id="QHS79413.1"/>
    </source>
</evidence>
<accession>A0A6C0AIX9</accession>
<organism evidence="1">
    <name type="scientific">viral metagenome</name>
    <dbReference type="NCBI Taxonomy" id="1070528"/>
    <lineage>
        <taxon>unclassified sequences</taxon>
        <taxon>metagenomes</taxon>
        <taxon>organismal metagenomes</taxon>
    </lineage>
</organism>
<sequence length="90" mass="9952">MPTPDASQFTRFKKYAAVDSRGDNGVKVFTHLYQPLPSVRQPLDFLPQLSGQVTYASPLTFLGRNYAAGHGTVYTKVYSPPGVVTAKYIR</sequence>
<reference evidence="1" key="1">
    <citation type="journal article" date="2020" name="Nature">
        <title>Giant virus diversity and host interactions through global metagenomics.</title>
        <authorList>
            <person name="Schulz F."/>
            <person name="Roux S."/>
            <person name="Paez-Espino D."/>
            <person name="Jungbluth S."/>
            <person name="Walsh D.A."/>
            <person name="Denef V.J."/>
            <person name="McMahon K.D."/>
            <person name="Konstantinidis K.T."/>
            <person name="Eloe-Fadrosh E.A."/>
            <person name="Kyrpides N.C."/>
            <person name="Woyke T."/>
        </authorList>
    </citation>
    <scope>NUCLEOTIDE SEQUENCE</scope>
    <source>
        <strain evidence="1">GVMAG-S-1035237-23</strain>
    </source>
</reference>
<protein>
    <submittedName>
        <fullName evidence="1">Uncharacterized protein</fullName>
    </submittedName>
</protein>
<dbReference type="EMBL" id="MN740643">
    <property type="protein sequence ID" value="QHS79413.1"/>
    <property type="molecule type" value="Genomic_DNA"/>
</dbReference>
<proteinExistence type="predicted"/>
<dbReference type="AlphaFoldDB" id="A0A6C0AIX9"/>